<keyword evidence="1" id="KW-0472">Membrane</keyword>
<dbReference type="Proteomes" id="UP001585053">
    <property type="component" value="Unassembled WGS sequence"/>
</dbReference>
<dbReference type="EMBL" id="JAYMRS010000002">
    <property type="protein sequence ID" value="MFB8767884.1"/>
    <property type="molecule type" value="Genomic_DNA"/>
</dbReference>
<keyword evidence="1" id="KW-1133">Transmembrane helix</keyword>
<name>A0ABV5DTH5_9ACTN</name>
<organism evidence="2 3">
    <name type="scientific">Nocardiopsis alba</name>
    <dbReference type="NCBI Taxonomy" id="53437"/>
    <lineage>
        <taxon>Bacteria</taxon>
        <taxon>Bacillati</taxon>
        <taxon>Actinomycetota</taxon>
        <taxon>Actinomycetes</taxon>
        <taxon>Streptosporangiales</taxon>
        <taxon>Nocardiopsidaceae</taxon>
        <taxon>Nocardiopsis</taxon>
    </lineage>
</organism>
<evidence type="ECO:0000256" key="1">
    <source>
        <dbReference type="SAM" id="Phobius"/>
    </source>
</evidence>
<proteinExistence type="predicted"/>
<sequence length="185" mass="20621">MARWFRPARRSERDRGAGLVEVGATTIFAALVITLIYQSDLGTRFNDGVRSMVCAVRGPGCGDETWVDRDRPEEPEQYDWGAGGGDFEDNKNIAMQSARGYNWTDQEWACLDNLWSRQSGWDPGIVDSETGSRGIVGFNPALHGEMPEGFEGSAAAQIDWGLDYIRDAHGSPCQAWAYWQSTRTY</sequence>
<accession>A0ABV5DTH5</accession>
<comment type="caution">
    <text evidence="2">The sequence shown here is derived from an EMBL/GenBank/DDBJ whole genome shotgun (WGS) entry which is preliminary data.</text>
</comment>
<feature type="transmembrane region" description="Helical" evidence="1">
    <location>
        <begin position="16"/>
        <end position="37"/>
    </location>
</feature>
<evidence type="ECO:0000313" key="2">
    <source>
        <dbReference type="EMBL" id="MFB8767884.1"/>
    </source>
</evidence>
<dbReference type="RefSeq" id="WP_376737128.1">
    <property type="nucleotide sequence ID" value="NZ_JAYMRS010000002.1"/>
</dbReference>
<evidence type="ECO:0000313" key="3">
    <source>
        <dbReference type="Proteomes" id="UP001585053"/>
    </source>
</evidence>
<gene>
    <name evidence="2" type="ORF">VSQ78_09230</name>
</gene>
<reference evidence="2 3" key="1">
    <citation type="submission" date="2024-01" db="EMBL/GenBank/DDBJ databases">
        <title>Genome mining of biosynthetic gene clusters to explore secondary metabolites of Streptomyces sp.</title>
        <authorList>
            <person name="Baig A."/>
            <person name="Ajitkumar Shintre N."/>
            <person name="Kumar H."/>
            <person name="Anbarasu A."/>
            <person name="Ramaiah S."/>
        </authorList>
    </citation>
    <scope>NUCLEOTIDE SEQUENCE [LARGE SCALE GENOMIC DNA]</scope>
    <source>
        <strain evidence="2 3">A01</strain>
    </source>
</reference>
<keyword evidence="1" id="KW-0812">Transmembrane</keyword>
<protein>
    <submittedName>
        <fullName evidence="2">Uncharacterized protein</fullName>
    </submittedName>
</protein>
<keyword evidence="3" id="KW-1185">Reference proteome</keyword>